<keyword evidence="2" id="KW-0812">Transmembrane</keyword>
<dbReference type="PANTHER" id="PTHR46558">
    <property type="entry name" value="TRACRIPTIONAL REGULATORY PROTEIN-RELATED-RELATED"/>
    <property type="match status" value="1"/>
</dbReference>
<dbReference type="Pfam" id="PF13560">
    <property type="entry name" value="HTH_31"/>
    <property type="match status" value="1"/>
</dbReference>
<organism evidence="4 5">
    <name type="scientific">Kordiimonas lipolytica</name>
    <dbReference type="NCBI Taxonomy" id="1662421"/>
    <lineage>
        <taxon>Bacteria</taxon>
        <taxon>Pseudomonadati</taxon>
        <taxon>Pseudomonadota</taxon>
        <taxon>Alphaproteobacteria</taxon>
        <taxon>Kordiimonadales</taxon>
        <taxon>Kordiimonadaceae</taxon>
        <taxon>Kordiimonas</taxon>
    </lineage>
</organism>
<dbReference type="SMART" id="SM00530">
    <property type="entry name" value="HTH_XRE"/>
    <property type="match status" value="1"/>
</dbReference>
<gene>
    <name evidence="4" type="ORF">ACFO5Q_02730</name>
</gene>
<dbReference type="Gene3D" id="1.10.260.40">
    <property type="entry name" value="lambda repressor-like DNA-binding domains"/>
    <property type="match status" value="1"/>
</dbReference>
<evidence type="ECO:0000256" key="2">
    <source>
        <dbReference type="SAM" id="Phobius"/>
    </source>
</evidence>
<evidence type="ECO:0000256" key="1">
    <source>
        <dbReference type="ARBA" id="ARBA00023125"/>
    </source>
</evidence>
<keyword evidence="2" id="KW-1133">Transmembrane helix</keyword>
<keyword evidence="5" id="KW-1185">Reference proteome</keyword>
<name>A0ABV8U7X8_9PROT</name>
<dbReference type="RefSeq" id="WP_068148462.1">
    <property type="nucleotide sequence ID" value="NZ_JBHSCR010000001.1"/>
</dbReference>
<dbReference type="PROSITE" id="PS50943">
    <property type="entry name" value="HTH_CROC1"/>
    <property type="match status" value="1"/>
</dbReference>
<keyword evidence="2" id="KW-0472">Membrane</keyword>
<protein>
    <submittedName>
        <fullName evidence="4">Helix-turn-helix domain-containing protein</fullName>
    </submittedName>
</protein>
<accession>A0ABV8U7X8</accession>
<dbReference type="Proteomes" id="UP001595776">
    <property type="component" value="Unassembled WGS sequence"/>
</dbReference>
<dbReference type="SUPFAM" id="SSF47413">
    <property type="entry name" value="lambda repressor-like DNA-binding domains"/>
    <property type="match status" value="1"/>
</dbReference>
<evidence type="ECO:0000313" key="4">
    <source>
        <dbReference type="EMBL" id="MFC4346759.1"/>
    </source>
</evidence>
<sequence length="237" mass="26597">MKFGAYIKVARDRLNWTQPEAAKAIGVEQSYLSKLENGRNYPAEDVFDAILKVYAIDLSTLCSEVDDAELLRLKEIKQVRDRLAQHTRRKSKLAMHVAIAASAALAIGTGLITHELIAPETITYHYQHYRSYGVIRDGESLNLFDYAFRDQDQTVYNISEISARLDYDFIKTIERRGTMFVVPVEGGRRRYDFTHESTERLGNRNQMLVGIGAALAALGVAGLFAGLAIYSSKKASQ</sequence>
<dbReference type="InterPro" id="IPR001387">
    <property type="entry name" value="Cro/C1-type_HTH"/>
</dbReference>
<comment type="caution">
    <text evidence="4">The sequence shown here is derived from an EMBL/GenBank/DDBJ whole genome shotgun (WGS) entry which is preliminary data.</text>
</comment>
<evidence type="ECO:0000313" key="5">
    <source>
        <dbReference type="Proteomes" id="UP001595776"/>
    </source>
</evidence>
<keyword evidence="1" id="KW-0238">DNA-binding</keyword>
<dbReference type="InterPro" id="IPR010982">
    <property type="entry name" value="Lambda_DNA-bd_dom_sf"/>
</dbReference>
<proteinExistence type="predicted"/>
<feature type="domain" description="HTH cro/C1-type" evidence="3">
    <location>
        <begin position="7"/>
        <end position="61"/>
    </location>
</feature>
<feature type="transmembrane region" description="Helical" evidence="2">
    <location>
        <begin position="207"/>
        <end position="230"/>
    </location>
</feature>
<feature type="transmembrane region" description="Helical" evidence="2">
    <location>
        <begin position="93"/>
        <end position="112"/>
    </location>
</feature>
<dbReference type="EMBL" id="JBHSCR010000001">
    <property type="protein sequence ID" value="MFC4346759.1"/>
    <property type="molecule type" value="Genomic_DNA"/>
</dbReference>
<reference evidence="5" key="1">
    <citation type="journal article" date="2019" name="Int. J. Syst. Evol. Microbiol.">
        <title>The Global Catalogue of Microorganisms (GCM) 10K type strain sequencing project: providing services to taxonomists for standard genome sequencing and annotation.</title>
        <authorList>
            <consortium name="The Broad Institute Genomics Platform"/>
            <consortium name="The Broad Institute Genome Sequencing Center for Infectious Disease"/>
            <person name="Wu L."/>
            <person name="Ma J."/>
        </authorList>
    </citation>
    <scope>NUCLEOTIDE SEQUENCE [LARGE SCALE GENOMIC DNA]</scope>
    <source>
        <strain evidence="5">CGMCC 1.15304</strain>
    </source>
</reference>
<dbReference type="CDD" id="cd00093">
    <property type="entry name" value="HTH_XRE"/>
    <property type="match status" value="1"/>
</dbReference>
<dbReference type="PANTHER" id="PTHR46558:SF4">
    <property type="entry name" value="DNA-BIDING PHAGE PROTEIN"/>
    <property type="match status" value="1"/>
</dbReference>
<evidence type="ECO:0000259" key="3">
    <source>
        <dbReference type="PROSITE" id="PS50943"/>
    </source>
</evidence>